<gene>
    <name evidence="1" type="ORF">DSO57_1006068</name>
</gene>
<sequence>MSVMHPSPAYGSFSEMCLEATLAVCNLFPPTIQPTCLLEKTGTVSNLANILLSCVAVSILGLVLIRMSRKLAAVGRKEMMALFTGIAIHLGLQLVTTSNLLGRDSIHLVRISSIQLSLTFALFYALLFNALVGFQFWRDGSRLSMTLLLGGMLALTTGLGAFNVNRAETYLMSASSKSPSTLNDPALYTLYVLWPILASACFLASQFFLVLRSLSARMPLVYLTLSAVFLSIGSSVHLLGSGSLCRSSNRVIDGAVFDTVFLLFAAIALFKFWSDITEDDWDDFRISA</sequence>
<dbReference type="Proteomes" id="UP001165960">
    <property type="component" value="Unassembled WGS sequence"/>
</dbReference>
<proteinExistence type="predicted"/>
<keyword evidence="2" id="KW-1185">Reference proteome</keyword>
<protein>
    <submittedName>
        <fullName evidence="1">Uncharacterized protein</fullName>
    </submittedName>
</protein>
<reference evidence="1" key="1">
    <citation type="submission" date="2022-04" db="EMBL/GenBank/DDBJ databases">
        <title>Genome of the entomopathogenic fungus Entomophthora muscae.</title>
        <authorList>
            <person name="Elya C."/>
            <person name="Lovett B.R."/>
            <person name="Lee E."/>
            <person name="Macias A.M."/>
            <person name="Hajek A.E."/>
            <person name="De Bivort B.L."/>
            <person name="Kasson M.T."/>
            <person name="De Fine Licht H.H."/>
            <person name="Stajich J.E."/>
        </authorList>
    </citation>
    <scope>NUCLEOTIDE SEQUENCE</scope>
    <source>
        <strain evidence="1">Berkeley</strain>
    </source>
</reference>
<dbReference type="EMBL" id="QTSX02001437">
    <property type="protein sequence ID" value="KAJ9082283.1"/>
    <property type="molecule type" value="Genomic_DNA"/>
</dbReference>
<evidence type="ECO:0000313" key="1">
    <source>
        <dbReference type="EMBL" id="KAJ9082283.1"/>
    </source>
</evidence>
<organism evidence="1 2">
    <name type="scientific">Entomophthora muscae</name>
    <dbReference type="NCBI Taxonomy" id="34485"/>
    <lineage>
        <taxon>Eukaryota</taxon>
        <taxon>Fungi</taxon>
        <taxon>Fungi incertae sedis</taxon>
        <taxon>Zoopagomycota</taxon>
        <taxon>Entomophthoromycotina</taxon>
        <taxon>Entomophthoromycetes</taxon>
        <taxon>Entomophthorales</taxon>
        <taxon>Entomophthoraceae</taxon>
        <taxon>Entomophthora</taxon>
    </lineage>
</organism>
<comment type="caution">
    <text evidence="1">The sequence shown here is derived from an EMBL/GenBank/DDBJ whole genome shotgun (WGS) entry which is preliminary data.</text>
</comment>
<evidence type="ECO:0000313" key="2">
    <source>
        <dbReference type="Proteomes" id="UP001165960"/>
    </source>
</evidence>
<name>A0ACC2U5I5_9FUNG</name>
<accession>A0ACC2U5I5</accession>